<organism evidence="2 3">
    <name type="scientific">Niastella yeongjuensis</name>
    <dbReference type="NCBI Taxonomy" id="354355"/>
    <lineage>
        <taxon>Bacteria</taxon>
        <taxon>Pseudomonadati</taxon>
        <taxon>Bacteroidota</taxon>
        <taxon>Chitinophagia</taxon>
        <taxon>Chitinophagales</taxon>
        <taxon>Chitinophagaceae</taxon>
        <taxon>Niastella</taxon>
    </lineage>
</organism>
<gene>
    <name evidence="2" type="ORF">A4H97_18235</name>
</gene>
<sequence>MTFAQQSFTVMDWSSSGSLHDYLLQKAHRQYDERRTRFNKATISTQSVITYGKAARSACLRLLGQMPVGGALNPVITGIVKQEGYSIEKVVYESFPQHHVTANVYRPERKGVYPAIVFLCGHEDPAKFTPSYQQTASLLAKNGFVVLVIDPLGQGERLQVTTAEQSRHERPGKKEHTLLNETSNLFGTSTPAYQVWDNKRGLDYLITRPDVDSARIGCIGNSGGGMQAIYFAAFEKRIKAIAVCSYLSSRERMYDIDGPTDGCVELPNEGVALMEMSDYLAAAAPTPLLILAGRFDSIDFIGTLSACNELKQLYTAIGSPERFKLFAYDDGHGLSLPKREAAASWFKKWLYHDSTFRRETPIPILSPEQLQATSTGQVSTTYPNEISVAQKNQALFEETAPHRKQFLQQPRTSIVKGIQALLRLQTVHTPVHVEYKPAYTQQGITYNKAILRREGQLPLPVLIVQPTVQPVGTLIWLHDGGKRKIADSTSLLQQYASQGYITLICDISGTGELEDPASLNETRYYNKEYRNATIALHIGSSLVAQRVTDMINLLDFATADSTMQSLPVTMHATGLLTLPALHTLVLDNRIKQLYLYNGLSSYKDILQKPTALNWYSYVITGVLNYYDIPDLITLAPPGTIHMNN</sequence>
<dbReference type="AlphaFoldDB" id="A0A1V9DXU4"/>
<dbReference type="PANTHER" id="PTHR22946">
    <property type="entry name" value="DIENELACTONE HYDROLASE DOMAIN-CONTAINING PROTEIN-RELATED"/>
    <property type="match status" value="1"/>
</dbReference>
<evidence type="ECO:0000259" key="1">
    <source>
        <dbReference type="Pfam" id="PF05448"/>
    </source>
</evidence>
<keyword evidence="3" id="KW-1185">Reference proteome</keyword>
<reference evidence="3" key="1">
    <citation type="submission" date="2016-04" db="EMBL/GenBank/DDBJ databases">
        <authorList>
            <person name="Chen L."/>
            <person name="Zhuang W."/>
            <person name="Wang G."/>
        </authorList>
    </citation>
    <scope>NUCLEOTIDE SEQUENCE [LARGE SCALE GENOMIC DNA]</scope>
    <source>
        <strain evidence="3">17621</strain>
    </source>
</reference>
<evidence type="ECO:0000313" key="2">
    <source>
        <dbReference type="EMBL" id="OQP38660.1"/>
    </source>
</evidence>
<dbReference type="InterPro" id="IPR050261">
    <property type="entry name" value="FrsA_esterase"/>
</dbReference>
<comment type="caution">
    <text evidence="2">The sequence shown here is derived from an EMBL/GenBank/DDBJ whole genome shotgun (WGS) entry which is preliminary data.</text>
</comment>
<dbReference type="Gene3D" id="3.40.50.1820">
    <property type="entry name" value="alpha/beta hydrolase"/>
    <property type="match status" value="2"/>
</dbReference>
<dbReference type="PANTHER" id="PTHR22946:SF8">
    <property type="entry name" value="ACETYL XYLAN ESTERASE DOMAIN-CONTAINING PROTEIN"/>
    <property type="match status" value="1"/>
</dbReference>
<evidence type="ECO:0000313" key="3">
    <source>
        <dbReference type="Proteomes" id="UP000192610"/>
    </source>
</evidence>
<dbReference type="Proteomes" id="UP000192610">
    <property type="component" value="Unassembled WGS sequence"/>
</dbReference>
<dbReference type="Pfam" id="PF05448">
    <property type="entry name" value="AXE1"/>
    <property type="match status" value="1"/>
</dbReference>
<dbReference type="InterPro" id="IPR008391">
    <property type="entry name" value="AXE1_dom"/>
</dbReference>
<name>A0A1V9DXU4_9BACT</name>
<feature type="domain" description="Acetyl xylan esterase" evidence="1">
    <location>
        <begin position="89"/>
        <end position="262"/>
    </location>
</feature>
<dbReference type="SUPFAM" id="SSF53474">
    <property type="entry name" value="alpha/beta-Hydrolases"/>
    <property type="match status" value="2"/>
</dbReference>
<accession>A0A1V9DXU4</accession>
<dbReference type="EMBL" id="LVXG01000082">
    <property type="protein sequence ID" value="OQP38660.1"/>
    <property type="molecule type" value="Genomic_DNA"/>
</dbReference>
<protein>
    <recommendedName>
        <fullName evidence="1">Acetyl xylan esterase domain-containing protein</fullName>
    </recommendedName>
</protein>
<dbReference type="InterPro" id="IPR029058">
    <property type="entry name" value="AB_hydrolase_fold"/>
</dbReference>
<dbReference type="STRING" id="354355.SAMN05660816_02756"/>
<proteinExistence type="predicted"/>